<dbReference type="RefSeq" id="WP_343917553.1">
    <property type="nucleotide sequence ID" value="NZ_BAAAJT010000002.1"/>
</dbReference>
<accession>A0ABW4TKJ5</accession>
<dbReference type="Proteomes" id="UP001597351">
    <property type="component" value="Unassembled WGS sequence"/>
</dbReference>
<keyword evidence="2" id="KW-1185">Reference proteome</keyword>
<dbReference type="Gene3D" id="3.40.50.300">
    <property type="entry name" value="P-loop containing nucleotide triphosphate hydrolases"/>
    <property type="match status" value="1"/>
</dbReference>
<protein>
    <recommendedName>
        <fullName evidence="3">ATP-binding protein</fullName>
    </recommendedName>
</protein>
<evidence type="ECO:0000313" key="1">
    <source>
        <dbReference type="EMBL" id="MFD1946933.1"/>
    </source>
</evidence>
<name>A0ABW4TKJ5_9ACTN</name>
<dbReference type="EMBL" id="JBHUGD010000003">
    <property type="protein sequence ID" value="MFD1946933.1"/>
    <property type="molecule type" value="Genomic_DNA"/>
</dbReference>
<gene>
    <name evidence="1" type="ORF">ACFSDE_09020</name>
</gene>
<evidence type="ECO:0008006" key="3">
    <source>
        <dbReference type="Google" id="ProtNLM"/>
    </source>
</evidence>
<dbReference type="InterPro" id="IPR027417">
    <property type="entry name" value="P-loop_NTPase"/>
</dbReference>
<dbReference type="SUPFAM" id="SSF52540">
    <property type="entry name" value="P-loop containing nucleoside triphosphate hydrolases"/>
    <property type="match status" value="1"/>
</dbReference>
<comment type="caution">
    <text evidence="1">The sequence shown here is derived from an EMBL/GenBank/DDBJ whole genome shotgun (WGS) entry which is preliminary data.</text>
</comment>
<evidence type="ECO:0000313" key="2">
    <source>
        <dbReference type="Proteomes" id="UP001597351"/>
    </source>
</evidence>
<reference evidence="2" key="1">
    <citation type="journal article" date="2019" name="Int. J. Syst. Evol. Microbiol.">
        <title>The Global Catalogue of Microorganisms (GCM) 10K type strain sequencing project: providing services to taxonomists for standard genome sequencing and annotation.</title>
        <authorList>
            <consortium name="The Broad Institute Genomics Platform"/>
            <consortium name="The Broad Institute Genome Sequencing Center for Infectious Disease"/>
            <person name="Wu L."/>
            <person name="Ma J."/>
        </authorList>
    </citation>
    <scope>NUCLEOTIDE SEQUENCE [LARGE SCALE GENOMIC DNA]</scope>
    <source>
        <strain evidence="2">CGMCC 1.12477</strain>
    </source>
</reference>
<sequence length="689" mass="74126">MRRTVAGRLSAARRRALVGRDAELARVRDFLAGDERVLLHVHGPGGVGKTTLLRAAECEAEDDGRVTRWVDAGALPPSLDALVAAVGGLSPDPGTVLLLDRAEALGAHEPWLWDRYLPSLPEGCHVVVGSRRPPPPERWRDPGWRSLISVLPLRNLPARDAEALLRIRGVPDDVDVEDVVRSTHGHPLALAIAADEYAERGEVAGGPLRPGVLVDHPDAAARLLATFVDDVVDPHQRRALHVCGHSRRVDRALLASVLEVSDESADELLAWLRARPYSESHPDGLAVHDLVRDALDRDLRWRDRDEFSLLHRRIRDVVVERMARATGSAHASAAADLLFLHRGNPDAATLYAFEDLGTLADRPAASAQDREAVVAAFTGADGPERGAAVAGWLGHQPEAGHLVVAPGGRVVGGVVTAELTDPGPTPDPAAGVVLAELRRRRPPEPGEQTLLHVIADAEDPDRLGGFSDAVAALSLRVWARPDLGWVTLASTHGATWIPIWGYIGFEPLVDIPLADGRVLTAWARDFGRSGYAEWLDALTESELATGGTAPPPVASPVALARDDFGEAVRDALRDHARPARLRSSPLLTSRLARPRSGEDPATVDPVARLREAVSAGVAAVGRQPRGDSPARVLDRTYLRPAASQELAAEVLDLPFGTYRRHLRAGVEALVEVLWDWELHGPPGPEVDSN</sequence>
<organism evidence="1 2">
    <name type="scientific">Nocardioides aestuarii</name>
    <dbReference type="NCBI Taxonomy" id="252231"/>
    <lineage>
        <taxon>Bacteria</taxon>
        <taxon>Bacillati</taxon>
        <taxon>Actinomycetota</taxon>
        <taxon>Actinomycetes</taxon>
        <taxon>Propionibacteriales</taxon>
        <taxon>Nocardioidaceae</taxon>
        <taxon>Nocardioides</taxon>
    </lineage>
</organism>
<proteinExistence type="predicted"/>